<keyword evidence="1" id="KW-1133">Transmembrane helix</keyword>
<feature type="transmembrane region" description="Helical" evidence="1">
    <location>
        <begin position="189"/>
        <end position="209"/>
    </location>
</feature>
<protein>
    <submittedName>
        <fullName evidence="2">Uncharacterized protein</fullName>
    </submittedName>
</protein>
<accession>A0ABQ0MAJ4</accession>
<evidence type="ECO:0000256" key="1">
    <source>
        <dbReference type="SAM" id="Phobius"/>
    </source>
</evidence>
<gene>
    <name evidence="2" type="ORF">MCHLO_16527</name>
</gene>
<name>A0ABQ0MAJ4_MYCCL</name>
<reference evidence="2" key="1">
    <citation type="submission" date="2014-09" db="EMBL/GenBank/DDBJ databases">
        <title>Genome sequence of the luminous mushroom Mycena chlorophos for searching fungal bioluminescence genes.</title>
        <authorList>
            <person name="Tanaka Y."/>
            <person name="Kasuga D."/>
            <person name="Oba Y."/>
            <person name="Hase S."/>
            <person name="Sato K."/>
            <person name="Oba Y."/>
            <person name="Sakakibara Y."/>
        </authorList>
    </citation>
    <scope>NUCLEOTIDE SEQUENCE</scope>
</reference>
<feature type="transmembrane region" description="Helical" evidence="1">
    <location>
        <begin position="48"/>
        <end position="73"/>
    </location>
</feature>
<feature type="transmembrane region" description="Helical" evidence="1">
    <location>
        <begin position="119"/>
        <end position="143"/>
    </location>
</feature>
<keyword evidence="1" id="KW-0812">Transmembrane</keyword>
<dbReference type="EMBL" id="DF849943">
    <property type="protein sequence ID" value="GAT60390.1"/>
    <property type="molecule type" value="Genomic_DNA"/>
</dbReference>
<keyword evidence="3" id="KW-1185">Reference proteome</keyword>
<proteinExistence type="predicted"/>
<dbReference type="Proteomes" id="UP000815677">
    <property type="component" value="Unassembled WGS sequence"/>
</dbReference>
<organism evidence="2 3">
    <name type="scientific">Mycena chlorophos</name>
    <name type="common">Agaric fungus</name>
    <name type="synonym">Agaricus chlorophos</name>
    <dbReference type="NCBI Taxonomy" id="658473"/>
    <lineage>
        <taxon>Eukaryota</taxon>
        <taxon>Fungi</taxon>
        <taxon>Dikarya</taxon>
        <taxon>Basidiomycota</taxon>
        <taxon>Agaricomycotina</taxon>
        <taxon>Agaricomycetes</taxon>
        <taxon>Agaricomycetidae</taxon>
        <taxon>Agaricales</taxon>
        <taxon>Marasmiineae</taxon>
        <taxon>Mycenaceae</taxon>
        <taxon>Mycena</taxon>
    </lineage>
</organism>
<feature type="transmembrane region" description="Helical" evidence="1">
    <location>
        <begin position="155"/>
        <end position="177"/>
    </location>
</feature>
<sequence>MLDDDVSSRATLIACVVGETILFAVFFGLFAVDVYLRITRYRGHSWSLPLALVFSALFSTCAAHFTVTVAFFIQAQRRDYAPGFTSPLSTLSEALIVASVLIADSIVLNRLRVVWPHRLVMVFPTAVWLAMVANGICRITFLYRTGKDLQIGMLLGWVMNAVIIFYCTTFIGARLLFWSPVKSRGARRIAAILVESAVLMSAWAVFYGVTERAGWKIREVAANYMPQIVGIADMLIYVRIGLSRARAEATQCHATGAACDGTIVMTSPESIAEGDWSEIEQELKEEEESEGCTKA</sequence>
<feature type="transmembrane region" description="Helical" evidence="1">
    <location>
        <begin position="221"/>
        <end position="238"/>
    </location>
</feature>
<evidence type="ECO:0000313" key="3">
    <source>
        <dbReference type="Proteomes" id="UP000815677"/>
    </source>
</evidence>
<keyword evidence="1" id="KW-0472">Membrane</keyword>
<evidence type="ECO:0000313" key="2">
    <source>
        <dbReference type="EMBL" id="GAT60390.1"/>
    </source>
</evidence>
<feature type="transmembrane region" description="Helical" evidence="1">
    <location>
        <begin position="88"/>
        <end position="107"/>
    </location>
</feature>
<feature type="transmembrane region" description="Helical" evidence="1">
    <location>
        <begin position="12"/>
        <end position="36"/>
    </location>
</feature>